<proteinExistence type="predicted"/>
<evidence type="ECO:0000313" key="2">
    <source>
        <dbReference type="EMBL" id="CAI8031013.1"/>
    </source>
</evidence>
<dbReference type="EMBL" id="CASHTH010002512">
    <property type="protein sequence ID" value="CAI8031013.1"/>
    <property type="molecule type" value="Genomic_DNA"/>
</dbReference>
<name>A0AA35WRC7_GEOBA</name>
<evidence type="ECO:0000313" key="3">
    <source>
        <dbReference type="Proteomes" id="UP001174909"/>
    </source>
</evidence>
<dbReference type="InterPro" id="IPR000257">
    <property type="entry name" value="Uroporphyrinogen_deCOase"/>
</dbReference>
<dbReference type="Pfam" id="PF01208">
    <property type="entry name" value="URO-D"/>
    <property type="match status" value="1"/>
</dbReference>
<protein>
    <submittedName>
        <fullName evidence="2">Uroporphyrinogen decarboxylase</fullName>
    </submittedName>
</protein>
<dbReference type="InterPro" id="IPR038071">
    <property type="entry name" value="UROD/MetE-like_sf"/>
</dbReference>
<gene>
    <name evidence="2" type="ORF">GBAR_LOCUS17595</name>
</gene>
<sequence>MERVVAAAPAGATVLGFAGAPWTLATYMVGGGKSRDFMVVKGWAYRDPESFARLIETVQEAVAAHLIAQLDAGAEAVQIFDSWAGALPESEFQRWSVEPVAKIVAAVKAVHPAAPVIGYPRGAGVAYERFAKTTGVDAVSIDSTVAPPGQRRNCNSDARYRATSIPRLWSWAALRCAVPRSVILDALGHGPFVFNLGEGVVPQTPPEHVAALSELVRGWPDGNGQ</sequence>
<reference evidence="2" key="1">
    <citation type="submission" date="2023-03" db="EMBL/GenBank/DDBJ databases">
        <authorList>
            <person name="Steffen K."/>
            <person name="Cardenas P."/>
        </authorList>
    </citation>
    <scope>NUCLEOTIDE SEQUENCE</scope>
</reference>
<keyword evidence="3" id="KW-1185">Reference proteome</keyword>
<dbReference type="GO" id="GO:0006783">
    <property type="term" value="P:heme biosynthetic process"/>
    <property type="evidence" value="ECO:0007669"/>
    <property type="project" value="TreeGrafter"/>
</dbReference>
<dbReference type="SUPFAM" id="SSF51726">
    <property type="entry name" value="UROD/MetE-like"/>
    <property type="match status" value="1"/>
</dbReference>
<dbReference type="GO" id="GO:0005829">
    <property type="term" value="C:cytosol"/>
    <property type="evidence" value="ECO:0007669"/>
    <property type="project" value="TreeGrafter"/>
</dbReference>
<evidence type="ECO:0000259" key="1">
    <source>
        <dbReference type="Pfam" id="PF01208"/>
    </source>
</evidence>
<accession>A0AA35WRC7</accession>
<dbReference type="AlphaFoldDB" id="A0AA35WRC7"/>
<dbReference type="Gene3D" id="3.20.20.210">
    <property type="match status" value="1"/>
</dbReference>
<dbReference type="GO" id="GO:0004853">
    <property type="term" value="F:uroporphyrinogen decarboxylase activity"/>
    <property type="evidence" value="ECO:0007669"/>
    <property type="project" value="InterPro"/>
</dbReference>
<comment type="caution">
    <text evidence="2">The sequence shown here is derived from an EMBL/GenBank/DDBJ whole genome shotgun (WGS) entry which is preliminary data.</text>
</comment>
<dbReference type="PANTHER" id="PTHR21091:SF169">
    <property type="entry name" value="UROPORPHYRINOGEN DECARBOXYLASE"/>
    <property type="match status" value="1"/>
</dbReference>
<dbReference type="PANTHER" id="PTHR21091">
    <property type="entry name" value="METHYLTETRAHYDROFOLATE:HOMOCYSTEINE METHYLTRANSFERASE RELATED"/>
    <property type="match status" value="1"/>
</dbReference>
<feature type="domain" description="Uroporphyrinogen decarboxylase (URO-D)" evidence="1">
    <location>
        <begin position="3"/>
        <end position="218"/>
    </location>
</feature>
<organism evidence="2 3">
    <name type="scientific">Geodia barretti</name>
    <name type="common">Barrett's horny sponge</name>
    <dbReference type="NCBI Taxonomy" id="519541"/>
    <lineage>
        <taxon>Eukaryota</taxon>
        <taxon>Metazoa</taxon>
        <taxon>Porifera</taxon>
        <taxon>Demospongiae</taxon>
        <taxon>Heteroscleromorpha</taxon>
        <taxon>Tetractinellida</taxon>
        <taxon>Astrophorina</taxon>
        <taxon>Geodiidae</taxon>
        <taxon>Geodia</taxon>
    </lineage>
</organism>
<dbReference type="Proteomes" id="UP001174909">
    <property type="component" value="Unassembled WGS sequence"/>
</dbReference>